<gene>
    <name evidence="1" type="ORF">D5086_027779</name>
</gene>
<comment type="caution">
    <text evidence="1">The sequence shown here is derived from an EMBL/GenBank/DDBJ whole genome shotgun (WGS) entry which is preliminary data.</text>
</comment>
<proteinExistence type="predicted"/>
<dbReference type="EMBL" id="RCHU02000015">
    <property type="protein sequence ID" value="KAL3570530.1"/>
    <property type="molecule type" value="Genomic_DNA"/>
</dbReference>
<evidence type="ECO:0000313" key="1">
    <source>
        <dbReference type="EMBL" id="KAL3570530.1"/>
    </source>
</evidence>
<organism evidence="1 2">
    <name type="scientific">Populus alba</name>
    <name type="common">White poplar</name>
    <dbReference type="NCBI Taxonomy" id="43335"/>
    <lineage>
        <taxon>Eukaryota</taxon>
        <taxon>Viridiplantae</taxon>
        <taxon>Streptophyta</taxon>
        <taxon>Embryophyta</taxon>
        <taxon>Tracheophyta</taxon>
        <taxon>Spermatophyta</taxon>
        <taxon>Magnoliopsida</taxon>
        <taxon>eudicotyledons</taxon>
        <taxon>Gunneridae</taxon>
        <taxon>Pentapetalae</taxon>
        <taxon>rosids</taxon>
        <taxon>fabids</taxon>
        <taxon>Malpighiales</taxon>
        <taxon>Salicaceae</taxon>
        <taxon>Saliceae</taxon>
        <taxon>Populus</taxon>
    </lineage>
</organism>
<accession>A0ACC4AWI7</accession>
<keyword evidence="2" id="KW-1185">Reference proteome</keyword>
<protein>
    <submittedName>
        <fullName evidence="1">Uncharacterized protein</fullName>
    </submittedName>
</protein>
<evidence type="ECO:0000313" key="2">
    <source>
        <dbReference type="Proteomes" id="UP000309997"/>
    </source>
</evidence>
<sequence>MSISIGGKNFRNAIINGQDTDIGCAPPMSNTRMFLSPPFLSKPQAMAAALGSLIIFLTTFKPAILT</sequence>
<dbReference type="Proteomes" id="UP000309997">
    <property type="component" value="Unassembled WGS sequence"/>
</dbReference>
<name>A0ACC4AWI7_POPAL</name>
<reference evidence="1 2" key="1">
    <citation type="journal article" date="2024" name="Plant Biotechnol. J.">
        <title>Genome and CRISPR/Cas9 system of a widespread forest tree (Populus alba) in the world.</title>
        <authorList>
            <person name="Liu Y.J."/>
            <person name="Jiang P.F."/>
            <person name="Han X.M."/>
            <person name="Li X.Y."/>
            <person name="Wang H.M."/>
            <person name="Wang Y.J."/>
            <person name="Wang X.X."/>
            <person name="Zeng Q.Y."/>
        </authorList>
    </citation>
    <scope>NUCLEOTIDE SEQUENCE [LARGE SCALE GENOMIC DNA]</scope>
    <source>
        <strain evidence="2">cv. PAL-ZL1</strain>
    </source>
</reference>